<evidence type="ECO:0000313" key="2">
    <source>
        <dbReference type="Proteomes" id="UP000887577"/>
    </source>
</evidence>
<evidence type="ECO:0000313" key="3">
    <source>
        <dbReference type="WBParaSite" id="PSU_v2.g21273.t1"/>
    </source>
</evidence>
<sequence length="206" mass="23360">MTTKDDCLSFKDKQNVFVDTVFNNQFSNLNLNQNRKCVYKSLRSKSVTTGNKKVQNYALSNPSDFTTTDNFSKNDSNSWNKSKKHLKSSFFNIDQTSDEKDEFKKSKSANNSTLSLHIAAYENSIEATNESDGCEKEVETLSMVKKWGNLNHRTCLTPNILNPFEIPRQQEHQGNPEVMQFKASQRLRNLNEESSPGSAENTAVGL</sequence>
<keyword evidence="2" id="KW-1185">Reference proteome</keyword>
<accession>A0A914YPB6</accession>
<protein>
    <submittedName>
        <fullName evidence="3">Uncharacterized protein</fullName>
    </submittedName>
</protein>
<name>A0A914YPB6_9BILA</name>
<dbReference type="WBParaSite" id="PSU_v2.g21273.t1">
    <property type="protein sequence ID" value="PSU_v2.g21273.t1"/>
    <property type="gene ID" value="PSU_v2.g21273"/>
</dbReference>
<feature type="region of interest" description="Disordered" evidence="1">
    <location>
        <begin position="187"/>
        <end position="206"/>
    </location>
</feature>
<organism evidence="2 3">
    <name type="scientific">Panagrolaimus superbus</name>
    <dbReference type="NCBI Taxonomy" id="310955"/>
    <lineage>
        <taxon>Eukaryota</taxon>
        <taxon>Metazoa</taxon>
        <taxon>Ecdysozoa</taxon>
        <taxon>Nematoda</taxon>
        <taxon>Chromadorea</taxon>
        <taxon>Rhabditida</taxon>
        <taxon>Tylenchina</taxon>
        <taxon>Panagrolaimomorpha</taxon>
        <taxon>Panagrolaimoidea</taxon>
        <taxon>Panagrolaimidae</taxon>
        <taxon>Panagrolaimus</taxon>
    </lineage>
</organism>
<dbReference type="AlphaFoldDB" id="A0A914YPB6"/>
<evidence type="ECO:0000256" key="1">
    <source>
        <dbReference type="SAM" id="MobiDB-lite"/>
    </source>
</evidence>
<dbReference type="Proteomes" id="UP000887577">
    <property type="component" value="Unplaced"/>
</dbReference>
<proteinExistence type="predicted"/>
<reference evidence="3" key="1">
    <citation type="submission" date="2022-11" db="UniProtKB">
        <authorList>
            <consortium name="WormBaseParasite"/>
        </authorList>
    </citation>
    <scope>IDENTIFICATION</scope>
</reference>